<evidence type="ECO:0000313" key="1">
    <source>
        <dbReference type="EMBL" id="PWN48623.1"/>
    </source>
</evidence>
<sequence length="300" mass="32174">MSATHSPAPNRKRTFDHFSNATNRPITPSQYNHSTPASLASPTPYNSYSPAPFAPPASNFTTPTLLRNLHGHHPNQSLTAAQSPAGNLLYGSHSPAFIPSQAPPPTIPLNSGPHTLFQPQLQQQQKQASLPPDQALIATIDSLVADILPIVEQAGENFYDAIDLALATSTDARKVQALHDQFLLALDGLLSYLRTKGIGSFPLIEVPTKKPENVADEAGPEVTAEKRPETNQVEHSKVATTIAEETARLRSLANEMYERRARLREGAGIVGGILEDDQPTTNGGAVGSINPPRAGKRKDA</sequence>
<keyword evidence="2" id="KW-1185">Reference proteome</keyword>
<accession>A0ACD0NS05</accession>
<gene>
    <name evidence="1" type="ORF">IE53DRAFT_389160</name>
</gene>
<dbReference type="EMBL" id="KZ820169">
    <property type="protein sequence ID" value="PWN48623.1"/>
    <property type="molecule type" value="Genomic_DNA"/>
</dbReference>
<protein>
    <submittedName>
        <fullName evidence="1">Uncharacterized protein</fullName>
    </submittedName>
</protein>
<proteinExistence type="predicted"/>
<dbReference type="Proteomes" id="UP000245626">
    <property type="component" value="Unassembled WGS sequence"/>
</dbReference>
<evidence type="ECO:0000313" key="2">
    <source>
        <dbReference type="Proteomes" id="UP000245626"/>
    </source>
</evidence>
<name>A0ACD0NS05_9BASI</name>
<reference evidence="1 2" key="1">
    <citation type="journal article" date="2018" name="Mol. Biol. Evol.">
        <title>Broad Genomic Sampling Reveals a Smut Pathogenic Ancestry of the Fungal Clade Ustilaginomycotina.</title>
        <authorList>
            <person name="Kijpornyongpan T."/>
            <person name="Mondo S.J."/>
            <person name="Barry K."/>
            <person name="Sandor L."/>
            <person name="Lee J."/>
            <person name="Lipzen A."/>
            <person name="Pangilinan J."/>
            <person name="LaButti K."/>
            <person name="Hainaut M."/>
            <person name="Henrissat B."/>
            <person name="Grigoriev I.V."/>
            <person name="Spatafora J.W."/>
            <person name="Aime M.C."/>
        </authorList>
    </citation>
    <scope>NUCLEOTIDE SEQUENCE [LARGE SCALE GENOMIC DNA]</scope>
    <source>
        <strain evidence="1 2">SA 807</strain>
    </source>
</reference>
<organism evidence="1 2">
    <name type="scientific">Violaceomyces palustris</name>
    <dbReference type="NCBI Taxonomy" id="1673888"/>
    <lineage>
        <taxon>Eukaryota</taxon>
        <taxon>Fungi</taxon>
        <taxon>Dikarya</taxon>
        <taxon>Basidiomycota</taxon>
        <taxon>Ustilaginomycotina</taxon>
        <taxon>Ustilaginomycetes</taxon>
        <taxon>Violaceomycetales</taxon>
        <taxon>Violaceomycetaceae</taxon>
        <taxon>Violaceomyces</taxon>
    </lineage>
</organism>